<evidence type="ECO:0000256" key="8">
    <source>
        <dbReference type="ARBA" id="ARBA00023136"/>
    </source>
</evidence>
<keyword evidence="4 11" id="KW-0812">Transmembrane</keyword>
<keyword evidence="6 11" id="KW-1133">Transmembrane helix</keyword>
<comment type="subcellular location">
    <subcellularLocation>
        <location evidence="1">Mitochondrion inner membrane</location>
        <topology evidence="1">Multi-pass membrane protein</topology>
        <orientation evidence="1">Matrix side</orientation>
    </subcellularLocation>
</comment>
<dbReference type="PANTHER" id="PTHR21382">
    <property type="entry name" value="NADH-UBIQUINONE OXIDOREDUCTASE SUBUNIT"/>
    <property type="match status" value="1"/>
</dbReference>
<evidence type="ECO:0000256" key="4">
    <source>
        <dbReference type="ARBA" id="ARBA00022692"/>
    </source>
</evidence>
<comment type="caution">
    <text evidence="12">The sequence shown here is derived from an EMBL/GenBank/DDBJ whole genome shotgun (WGS) entry which is preliminary data.</text>
</comment>
<evidence type="ECO:0000256" key="10">
    <source>
        <dbReference type="ARBA" id="ARBA00031497"/>
    </source>
</evidence>
<evidence type="ECO:0000313" key="12">
    <source>
        <dbReference type="EMBL" id="CAH1958221.1"/>
    </source>
</evidence>
<dbReference type="GO" id="GO:0045271">
    <property type="term" value="C:respiratory chain complex I"/>
    <property type="evidence" value="ECO:0007669"/>
    <property type="project" value="InterPro"/>
</dbReference>
<evidence type="ECO:0000256" key="1">
    <source>
        <dbReference type="ARBA" id="ARBA00004292"/>
    </source>
</evidence>
<keyword evidence="13" id="KW-1185">Reference proteome</keyword>
<dbReference type="PANTHER" id="PTHR21382:SF1">
    <property type="entry name" value="NADH DEHYDROGENASE [UBIQUINONE] 1 ALPHA SUBCOMPLEX SUBUNIT 11"/>
    <property type="match status" value="1"/>
</dbReference>
<feature type="transmembrane region" description="Helical" evidence="11">
    <location>
        <begin position="204"/>
        <end position="221"/>
    </location>
</feature>
<feature type="transmembrane region" description="Helical" evidence="11">
    <location>
        <begin position="174"/>
        <end position="198"/>
    </location>
</feature>
<dbReference type="GO" id="GO:0006120">
    <property type="term" value="P:mitochondrial electron transport, NADH to ubiquinone"/>
    <property type="evidence" value="ECO:0007669"/>
    <property type="project" value="InterPro"/>
</dbReference>
<dbReference type="AlphaFoldDB" id="A0A9P0JQM1"/>
<evidence type="ECO:0000256" key="11">
    <source>
        <dbReference type="SAM" id="Phobius"/>
    </source>
</evidence>
<accession>A0A9P0JQM1</accession>
<name>A0A9P0JQM1_ACAOB</name>
<dbReference type="Proteomes" id="UP001152888">
    <property type="component" value="Unassembled WGS sequence"/>
</dbReference>
<evidence type="ECO:0000256" key="2">
    <source>
        <dbReference type="ARBA" id="ARBA00008699"/>
    </source>
</evidence>
<dbReference type="InterPro" id="IPR039205">
    <property type="entry name" value="NDUFA11"/>
</dbReference>
<keyword evidence="8 11" id="KW-0472">Membrane</keyword>
<comment type="similarity">
    <text evidence="2">Belongs to the complex I NDUFA11 subunit family.</text>
</comment>
<protein>
    <recommendedName>
        <fullName evidence="3">NADH dehydrogenase [ubiquinone] 1 alpha subcomplex subunit 11</fullName>
    </recommendedName>
    <alternativeName>
        <fullName evidence="9">Complex I-B14.7</fullName>
    </alternativeName>
    <alternativeName>
        <fullName evidence="10">NADH-ubiquinone oxidoreductase subunit B14.7</fullName>
    </alternativeName>
</protein>
<sequence length="285" mass="32623">MAKFSEDELAIIALILDEEEETRRKRKWVHQAWKKRGTEGEFATLYKELVDDGTKFFEYFRMTENSFNLLLNKLEVDIAKQDTRWRKATTPRERLAVCLRYSVTGDAFNTISFSYHIGHSTVQKIGRETCKIIAKNLMTELLPTPTEEMWKKIGTADVLLYSHPKGYLETLGRYGYMSFPIIGATTAFVCTTNAAASIRGKDDLLNWFLGGFAAGAMMGVWRRRVMTGWNMGMLFGILAIGKKYAVQNGWDVTPRNPPIASRGIWDWDFTLTAERPRNWTTGKDS</sequence>
<proteinExistence type="inferred from homology"/>
<keyword evidence="7" id="KW-0496">Mitochondrion</keyword>
<dbReference type="EMBL" id="CAKOFQ010006676">
    <property type="protein sequence ID" value="CAH1958221.1"/>
    <property type="molecule type" value="Genomic_DNA"/>
</dbReference>
<evidence type="ECO:0000256" key="5">
    <source>
        <dbReference type="ARBA" id="ARBA00022792"/>
    </source>
</evidence>
<dbReference type="GO" id="GO:0005743">
    <property type="term" value="C:mitochondrial inner membrane"/>
    <property type="evidence" value="ECO:0007669"/>
    <property type="project" value="UniProtKB-SubCell"/>
</dbReference>
<organism evidence="12 13">
    <name type="scientific">Acanthoscelides obtectus</name>
    <name type="common">Bean weevil</name>
    <name type="synonym">Bruchus obtectus</name>
    <dbReference type="NCBI Taxonomy" id="200917"/>
    <lineage>
        <taxon>Eukaryota</taxon>
        <taxon>Metazoa</taxon>
        <taxon>Ecdysozoa</taxon>
        <taxon>Arthropoda</taxon>
        <taxon>Hexapoda</taxon>
        <taxon>Insecta</taxon>
        <taxon>Pterygota</taxon>
        <taxon>Neoptera</taxon>
        <taxon>Endopterygota</taxon>
        <taxon>Coleoptera</taxon>
        <taxon>Polyphaga</taxon>
        <taxon>Cucujiformia</taxon>
        <taxon>Chrysomeloidea</taxon>
        <taxon>Chrysomelidae</taxon>
        <taxon>Bruchinae</taxon>
        <taxon>Bruchini</taxon>
        <taxon>Acanthoscelides</taxon>
    </lineage>
</organism>
<evidence type="ECO:0000313" key="13">
    <source>
        <dbReference type="Proteomes" id="UP001152888"/>
    </source>
</evidence>
<dbReference type="OrthoDB" id="1913277at2759"/>
<evidence type="ECO:0000256" key="7">
    <source>
        <dbReference type="ARBA" id="ARBA00023128"/>
    </source>
</evidence>
<evidence type="ECO:0000256" key="3">
    <source>
        <dbReference type="ARBA" id="ARBA00018191"/>
    </source>
</evidence>
<gene>
    <name evidence="12" type="ORF">ACAOBT_LOCUS2533</name>
</gene>
<reference evidence="12" key="1">
    <citation type="submission" date="2022-03" db="EMBL/GenBank/DDBJ databases">
        <authorList>
            <person name="Sayadi A."/>
        </authorList>
    </citation>
    <scope>NUCLEOTIDE SEQUENCE</scope>
</reference>
<evidence type="ECO:0000256" key="6">
    <source>
        <dbReference type="ARBA" id="ARBA00022989"/>
    </source>
</evidence>
<keyword evidence="5" id="KW-0999">Mitochondrion inner membrane</keyword>
<evidence type="ECO:0000256" key="9">
    <source>
        <dbReference type="ARBA" id="ARBA00030608"/>
    </source>
</evidence>